<dbReference type="GO" id="GO:0008168">
    <property type="term" value="F:methyltransferase activity"/>
    <property type="evidence" value="ECO:0007669"/>
    <property type="project" value="UniProtKB-KW"/>
</dbReference>
<reference evidence="4" key="1">
    <citation type="journal article" date="2019" name="Int. J. Syst. Evol. Microbiol.">
        <title>The Global Catalogue of Microorganisms (GCM) 10K type strain sequencing project: providing services to taxonomists for standard genome sequencing and annotation.</title>
        <authorList>
            <consortium name="The Broad Institute Genomics Platform"/>
            <consortium name="The Broad Institute Genome Sequencing Center for Infectious Disease"/>
            <person name="Wu L."/>
            <person name="Ma J."/>
        </authorList>
    </citation>
    <scope>NUCLEOTIDE SEQUENCE [LARGE SCALE GENOMIC DNA]</scope>
    <source>
        <strain evidence="4">CGMCC 4.7396</strain>
    </source>
</reference>
<evidence type="ECO:0000313" key="3">
    <source>
        <dbReference type="EMBL" id="MFC3494445.1"/>
    </source>
</evidence>
<dbReference type="Pfam" id="PF01230">
    <property type="entry name" value="HIT"/>
    <property type="match status" value="1"/>
</dbReference>
<dbReference type="SUPFAM" id="SSF54197">
    <property type="entry name" value="HIT-like"/>
    <property type="match status" value="1"/>
</dbReference>
<name>A0ABV7Q4T2_9ACTN</name>
<dbReference type="GO" id="GO:0032259">
    <property type="term" value="P:methylation"/>
    <property type="evidence" value="ECO:0007669"/>
    <property type="project" value="UniProtKB-KW"/>
</dbReference>
<feature type="domain" description="HIT" evidence="2">
    <location>
        <begin position="17"/>
        <end position="122"/>
    </location>
</feature>
<keyword evidence="4" id="KW-1185">Reference proteome</keyword>
<dbReference type="EC" id="2.1.1.-" evidence="3"/>
<organism evidence="3 4">
    <name type="scientific">Glycomyces rhizosphaerae</name>
    <dbReference type="NCBI Taxonomy" id="2054422"/>
    <lineage>
        <taxon>Bacteria</taxon>
        <taxon>Bacillati</taxon>
        <taxon>Actinomycetota</taxon>
        <taxon>Actinomycetes</taxon>
        <taxon>Glycomycetales</taxon>
        <taxon>Glycomycetaceae</taxon>
        <taxon>Glycomyces</taxon>
    </lineage>
</organism>
<accession>A0ABV7Q4T2</accession>
<evidence type="ECO:0000259" key="2">
    <source>
        <dbReference type="PROSITE" id="PS51084"/>
    </source>
</evidence>
<gene>
    <name evidence="3" type="ORF">ACFO8M_18320</name>
</gene>
<feature type="short sequence motif" description="Histidine triad motif" evidence="1">
    <location>
        <begin position="107"/>
        <end position="111"/>
    </location>
</feature>
<proteinExistence type="predicted"/>
<dbReference type="Proteomes" id="UP001595712">
    <property type="component" value="Unassembled WGS sequence"/>
</dbReference>
<sequence length="151" mass="17017">MSWPDDWQDRVSGAVCRFCTEGRPSESRVGLRFHAGEVTDAYLARRAMVRGYAVVIWRGRHVVEPHHLSAEESVRFHGEVMRVGAAIEQHFQPLKINYMTLGNGMPHLHTHVTARYRDDPAPGGPLPNGPMREVPADRLFQDAAALARLLR</sequence>
<dbReference type="InterPro" id="IPR036265">
    <property type="entry name" value="HIT-like_sf"/>
</dbReference>
<keyword evidence="3" id="KW-0489">Methyltransferase</keyword>
<dbReference type="Gene3D" id="3.30.428.10">
    <property type="entry name" value="HIT-like"/>
    <property type="match status" value="1"/>
</dbReference>
<comment type="caution">
    <text evidence="3">The sequence shown here is derived from an EMBL/GenBank/DDBJ whole genome shotgun (WGS) entry which is preliminary data.</text>
</comment>
<dbReference type="InterPro" id="IPR011146">
    <property type="entry name" value="HIT-like"/>
</dbReference>
<dbReference type="RefSeq" id="WP_387978204.1">
    <property type="nucleotide sequence ID" value="NZ_JBHRWO010000018.1"/>
</dbReference>
<dbReference type="EMBL" id="JBHRWO010000018">
    <property type="protein sequence ID" value="MFC3494445.1"/>
    <property type="molecule type" value="Genomic_DNA"/>
</dbReference>
<dbReference type="PROSITE" id="PS51084">
    <property type="entry name" value="HIT_2"/>
    <property type="match status" value="1"/>
</dbReference>
<evidence type="ECO:0000313" key="4">
    <source>
        <dbReference type="Proteomes" id="UP001595712"/>
    </source>
</evidence>
<evidence type="ECO:0000256" key="1">
    <source>
        <dbReference type="PROSITE-ProRule" id="PRU00464"/>
    </source>
</evidence>
<keyword evidence="3" id="KW-0808">Transferase</keyword>
<protein>
    <submittedName>
        <fullName evidence="3">HIT family protein</fullName>
        <ecNumber evidence="3">2.1.1.-</ecNumber>
    </submittedName>
</protein>